<dbReference type="SUPFAM" id="SSF50978">
    <property type="entry name" value="WD40 repeat-like"/>
    <property type="match status" value="1"/>
</dbReference>
<sequence length="622" mass="70466">MAETTKRKTTDPEEESTNEVEDAWIGPLPDEAAKPKKRKVLEFEKVYLNNMPSSEYYEISYMHRDVVTHVACAKNGFIITSSNDGHVKFWKKNEDEGIQFVKHFRSHLGTINDMNLSLNGEYCCTVAEDKTAKVFDVVNFDMINMMKLGYVPKACCFIFAAGDAIAALAVSEDKSNNIYVYDGTGSNTPLHTVDKLHYKPVTHIKYNGIFECVVSIDTGGMVEVWTGPKYDYKFPKTLQWEYKTDTDLYDFMKCKAQPTNLAFSPDGKLLVTMATDKKVKSFIRFLTGKLTKVLDETIQQYNEMQEMKQVLPNMEFGRRMALEKDFQKSDSFSLSNIIFDESGNFILYATLLGVKVINLHTNQCVRYIGKPENIRFVQLAMFQGSGKQMKAAVDVDMVTSDNPLLSQHLNDPILFCTAYKKNRFFMFSQRAASDARSVSNERDVFNEKPSKEEIVAATQDVAYSSISDSCVLHTTMGDIHIKLFPKECPKSVENFCVHSRNGYYNNHIFHRVIKGFMVQTGDPLGNGTGGESIWGGEFEDEFHPSLRHDRPYTCSMANAGPNTNGSQFFITLVPTPWLDNKHTVFGRVVKGMEVIQNIGMVKTNAKTDKPFDDIRIINISVK</sequence>
<evidence type="ECO:0000256" key="4">
    <source>
        <dbReference type="ARBA" id="ARBA00022737"/>
    </source>
</evidence>
<dbReference type="GO" id="GO:0005634">
    <property type="term" value="C:nucleus"/>
    <property type="evidence" value="ECO:0007669"/>
    <property type="project" value="UniProtKB-ARBA"/>
</dbReference>
<feature type="compositionally biased region" description="Basic and acidic residues" evidence="7">
    <location>
        <begin position="1"/>
        <end position="11"/>
    </location>
</feature>
<dbReference type="SUPFAM" id="SSF50891">
    <property type="entry name" value="Cyclophilin-like"/>
    <property type="match status" value="1"/>
</dbReference>
<evidence type="ECO:0000256" key="1">
    <source>
        <dbReference type="ARBA" id="ARBA00000971"/>
    </source>
</evidence>
<dbReference type="OrthoDB" id="10264753at2759"/>
<dbReference type="KEGG" id="lgi:LOTGIDRAFT_220515"/>
<protein>
    <recommendedName>
        <fullName evidence="2">peptidylprolyl isomerase</fullName>
        <ecNumber evidence="2">5.2.1.8</ecNumber>
    </recommendedName>
</protein>
<evidence type="ECO:0000313" key="9">
    <source>
        <dbReference type="EMBL" id="ESO86723.1"/>
    </source>
</evidence>
<dbReference type="Gene3D" id="2.130.10.10">
    <property type="entry name" value="YVTN repeat-like/Quinoprotein amine dehydrogenase"/>
    <property type="match status" value="2"/>
</dbReference>
<comment type="catalytic activity">
    <reaction evidence="1">
        <text>[protein]-peptidylproline (omega=180) = [protein]-peptidylproline (omega=0)</text>
        <dbReference type="Rhea" id="RHEA:16237"/>
        <dbReference type="Rhea" id="RHEA-COMP:10747"/>
        <dbReference type="Rhea" id="RHEA-COMP:10748"/>
        <dbReference type="ChEBI" id="CHEBI:83833"/>
        <dbReference type="ChEBI" id="CHEBI:83834"/>
        <dbReference type="EC" id="5.2.1.8"/>
    </reaction>
</comment>
<evidence type="ECO:0000256" key="7">
    <source>
        <dbReference type="SAM" id="MobiDB-lite"/>
    </source>
</evidence>
<dbReference type="Pfam" id="PF00400">
    <property type="entry name" value="WD40"/>
    <property type="match status" value="2"/>
</dbReference>
<dbReference type="FunFam" id="2.130.10.10:FF:000471">
    <property type="entry name" value="Peptidylprolyl isomerase domain and WD repeat-containing protein"/>
    <property type="match status" value="1"/>
</dbReference>
<evidence type="ECO:0000256" key="5">
    <source>
        <dbReference type="ARBA" id="ARBA00023110"/>
    </source>
</evidence>
<reference evidence="9 10" key="1">
    <citation type="journal article" date="2013" name="Nature">
        <title>Insights into bilaterian evolution from three spiralian genomes.</title>
        <authorList>
            <person name="Simakov O."/>
            <person name="Marletaz F."/>
            <person name="Cho S.J."/>
            <person name="Edsinger-Gonzales E."/>
            <person name="Havlak P."/>
            <person name="Hellsten U."/>
            <person name="Kuo D.H."/>
            <person name="Larsson T."/>
            <person name="Lv J."/>
            <person name="Arendt D."/>
            <person name="Savage R."/>
            <person name="Osoegawa K."/>
            <person name="de Jong P."/>
            <person name="Grimwood J."/>
            <person name="Chapman J.A."/>
            <person name="Shapiro H."/>
            <person name="Aerts A."/>
            <person name="Otillar R.P."/>
            <person name="Terry A.Y."/>
            <person name="Boore J.L."/>
            <person name="Grigoriev I.V."/>
            <person name="Lindberg D.R."/>
            <person name="Seaver E.C."/>
            <person name="Weisblat D.A."/>
            <person name="Putnam N.H."/>
            <person name="Rokhsar D.S."/>
        </authorList>
    </citation>
    <scope>NUCLEOTIDE SEQUENCE [LARGE SCALE GENOMIC DNA]</scope>
</reference>
<accession>V3Z7A0</accession>
<dbReference type="EMBL" id="KB203019">
    <property type="protein sequence ID" value="ESO86723.1"/>
    <property type="molecule type" value="Genomic_DNA"/>
</dbReference>
<dbReference type="RefSeq" id="XP_009062698.1">
    <property type="nucleotide sequence ID" value="XM_009064450.1"/>
</dbReference>
<dbReference type="Gene3D" id="2.40.100.10">
    <property type="entry name" value="Cyclophilin-like"/>
    <property type="match status" value="1"/>
</dbReference>
<dbReference type="SMART" id="SM00320">
    <property type="entry name" value="WD40"/>
    <property type="match status" value="4"/>
</dbReference>
<dbReference type="PRINTS" id="PR00153">
    <property type="entry name" value="CSAPPISMRASE"/>
</dbReference>
<feature type="compositionally biased region" description="Acidic residues" evidence="7">
    <location>
        <begin position="12"/>
        <end position="22"/>
    </location>
</feature>
<evidence type="ECO:0000256" key="3">
    <source>
        <dbReference type="ARBA" id="ARBA00022574"/>
    </source>
</evidence>
<evidence type="ECO:0000256" key="6">
    <source>
        <dbReference type="ARBA" id="ARBA00023235"/>
    </source>
</evidence>
<feature type="region of interest" description="Disordered" evidence="7">
    <location>
        <begin position="1"/>
        <end position="30"/>
    </location>
</feature>
<proteinExistence type="predicted"/>
<dbReference type="InterPro" id="IPR015943">
    <property type="entry name" value="WD40/YVTN_repeat-like_dom_sf"/>
</dbReference>
<dbReference type="HOGENOM" id="CLU_012062_31_2_1"/>
<dbReference type="STRING" id="225164.V3Z7A0"/>
<feature type="domain" description="PPIase cyclophilin-type" evidence="8">
    <location>
        <begin position="466"/>
        <end position="621"/>
    </location>
</feature>
<name>V3Z7A0_LOTGI</name>
<dbReference type="EC" id="5.2.1.8" evidence="2"/>
<keyword evidence="3" id="KW-0853">WD repeat</keyword>
<gene>
    <name evidence="9" type="ORF">LOTGIDRAFT_220515</name>
</gene>
<dbReference type="CTD" id="20246934"/>
<dbReference type="Proteomes" id="UP000030746">
    <property type="component" value="Unassembled WGS sequence"/>
</dbReference>
<evidence type="ECO:0000256" key="2">
    <source>
        <dbReference type="ARBA" id="ARBA00013194"/>
    </source>
</evidence>
<dbReference type="InterPro" id="IPR036322">
    <property type="entry name" value="WD40_repeat_dom_sf"/>
</dbReference>
<evidence type="ECO:0000313" key="10">
    <source>
        <dbReference type="Proteomes" id="UP000030746"/>
    </source>
</evidence>
<keyword evidence="4" id="KW-0677">Repeat</keyword>
<dbReference type="InterPro" id="IPR002130">
    <property type="entry name" value="Cyclophilin-type_PPIase_dom"/>
</dbReference>
<dbReference type="GeneID" id="20246934"/>
<dbReference type="AlphaFoldDB" id="V3Z7A0"/>
<dbReference type="Pfam" id="PF00160">
    <property type="entry name" value="Pro_isomerase"/>
    <property type="match status" value="1"/>
</dbReference>
<keyword evidence="5" id="KW-0697">Rotamase</keyword>
<organism evidence="9 10">
    <name type="scientific">Lottia gigantea</name>
    <name type="common">Giant owl limpet</name>
    <dbReference type="NCBI Taxonomy" id="225164"/>
    <lineage>
        <taxon>Eukaryota</taxon>
        <taxon>Metazoa</taxon>
        <taxon>Spiralia</taxon>
        <taxon>Lophotrochozoa</taxon>
        <taxon>Mollusca</taxon>
        <taxon>Gastropoda</taxon>
        <taxon>Patellogastropoda</taxon>
        <taxon>Lottioidea</taxon>
        <taxon>Lottiidae</taxon>
        <taxon>Lottia</taxon>
    </lineage>
</organism>
<dbReference type="PANTHER" id="PTHR45625:SF4">
    <property type="entry name" value="PEPTIDYLPROLYL ISOMERASE DOMAIN AND WD REPEAT-CONTAINING PROTEIN 1"/>
    <property type="match status" value="1"/>
</dbReference>
<dbReference type="InterPro" id="IPR029000">
    <property type="entry name" value="Cyclophilin-like_dom_sf"/>
</dbReference>
<keyword evidence="6" id="KW-0413">Isomerase</keyword>
<dbReference type="PANTHER" id="PTHR45625">
    <property type="entry name" value="PEPTIDYL-PROLYL CIS-TRANS ISOMERASE-RELATED"/>
    <property type="match status" value="1"/>
</dbReference>
<dbReference type="InterPro" id="IPR044666">
    <property type="entry name" value="Cyclophilin_A-like"/>
</dbReference>
<dbReference type="FunFam" id="2.40.100.10:FF:000003">
    <property type="entry name" value="Peptidylprolyl isomerase domain and WD repeat-containing 1"/>
    <property type="match status" value="1"/>
</dbReference>
<keyword evidence="10" id="KW-1185">Reference proteome</keyword>
<dbReference type="PROSITE" id="PS50072">
    <property type="entry name" value="CSA_PPIASE_2"/>
    <property type="match status" value="1"/>
</dbReference>
<dbReference type="OMA" id="GMVEYWR"/>
<dbReference type="InterPro" id="IPR001680">
    <property type="entry name" value="WD40_rpt"/>
</dbReference>
<evidence type="ECO:0000259" key="8">
    <source>
        <dbReference type="PROSITE" id="PS50072"/>
    </source>
</evidence>
<dbReference type="GO" id="GO:0003755">
    <property type="term" value="F:peptidyl-prolyl cis-trans isomerase activity"/>
    <property type="evidence" value="ECO:0007669"/>
    <property type="project" value="UniProtKB-KW"/>
</dbReference>
<dbReference type="CDD" id="cd01927">
    <property type="entry name" value="cyclophilin_WD40"/>
    <property type="match status" value="1"/>
</dbReference>